<evidence type="ECO:0000313" key="2">
    <source>
        <dbReference type="EMBL" id="RDV28101.1"/>
    </source>
</evidence>
<reference evidence="3" key="1">
    <citation type="submission" date="2018-08" db="EMBL/GenBank/DDBJ databases">
        <authorList>
            <person name="Zhang J."/>
            <person name="Du Z.-J."/>
        </authorList>
    </citation>
    <scope>NUCLEOTIDE SEQUENCE [LARGE SCALE GENOMIC DNA]</scope>
    <source>
        <strain evidence="3">KCTC 52655</strain>
    </source>
</reference>
<evidence type="ECO:0000256" key="1">
    <source>
        <dbReference type="SAM" id="SignalP"/>
    </source>
</evidence>
<accession>A0A3D8MCI0</accession>
<feature type="signal peptide" evidence="1">
    <location>
        <begin position="1"/>
        <end position="20"/>
    </location>
</feature>
<keyword evidence="3" id="KW-1185">Reference proteome</keyword>
<proteinExistence type="predicted"/>
<dbReference type="AlphaFoldDB" id="A0A3D8MCI0"/>
<evidence type="ECO:0000313" key="3">
    <source>
        <dbReference type="Proteomes" id="UP000256561"/>
    </source>
</evidence>
<sequence length="112" mass="11495">MKTRYLAVALSLLLAQPSLAADSVEHSGQASKHSVLASAEGLASGAVVASAVAATPVILSVGAGMAVQSVSTELHESMEGKDHPDVLVITDMVITADEAPDEAIQSQTQWQE</sequence>
<dbReference type="RefSeq" id="WP_115592059.1">
    <property type="nucleotide sequence ID" value="NZ_QRHA01000002.1"/>
</dbReference>
<name>A0A3D8MCI0_9ALTE</name>
<organism evidence="2 3">
    <name type="scientific">Alteromonas aestuariivivens</name>
    <dbReference type="NCBI Taxonomy" id="1938339"/>
    <lineage>
        <taxon>Bacteria</taxon>
        <taxon>Pseudomonadati</taxon>
        <taxon>Pseudomonadota</taxon>
        <taxon>Gammaproteobacteria</taxon>
        <taxon>Alteromonadales</taxon>
        <taxon>Alteromonadaceae</taxon>
        <taxon>Alteromonas/Salinimonas group</taxon>
        <taxon>Alteromonas</taxon>
    </lineage>
</organism>
<feature type="chain" id="PRO_5017536059" evidence="1">
    <location>
        <begin position="21"/>
        <end position="112"/>
    </location>
</feature>
<comment type="caution">
    <text evidence="2">The sequence shown here is derived from an EMBL/GenBank/DDBJ whole genome shotgun (WGS) entry which is preliminary data.</text>
</comment>
<dbReference type="EMBL" id="QRHA01000002">
    <property type="protein sequence ID" value="RDV28101.1"/>
    <property type="molecule type" value="Genomic_DNA"/>
</dbReference>
<protein>
    <submittedName>
        <fullName evidence="2">Uncharacterized protein</fullName>
    </submittedName>
</protein>
<keyword evidence="1" id="KW-0732">Signal</keyword>
<dbReference type="Proteomes" id="UP000256561">
    <property type="component" value="Unassembled WGS sequence"/>
</dbReference>
<gene>
    <name evidence="2" type="ORF">DXV75_03815</name>
</gene>